<dbReference type="EMBL" id="CAEZYF010000014">
    <property type="protein sequence ID" value="CAB4732094.1"/>
    <property type="molecule type" value="Genomic_DNA"/>
</dbReference>
<protein>
    <submittedName>
        <fullName evidence="3">Unannotated protein</fullName>
    </submittedName>
</protein>
<name>A0A6J6YXC4_9ZZZZ</name>
<proteinExistence type="predicted"/>
<dbReference type="EMBL" id="CAFBIY010000013">
    <property type="protein sequence ID" value="CAB4847001.1"/>
    <property type="molecule type" value="Genomic_DNA"/>
</dbReference>
<dbReference type="Pfam" id="PF06475">
    <property type="entry name" value="Glycolipid_bind"/>
    <property type="match status" value="1"/>
</dbReference>
<evidence type="ECO:0000313" key="1">
    <source>
        <dbReference type="EMBL" id="CAB4363263.1"/>
    </source>
</evidence>
<dbReference type="EMBL" id="CAFBMT010000005">
    <property type="protein sequence ID" value="CAB4927338.1"/>
    <property type="molecule type" value="Genomic_DNA"/>
</dbReference>
<dbReference type="EMBL" id="CAESGF010000005">
    <property type="protein sequence ID" value="CAB4363263.1"/>
    <property type="molecule type" value="Genomic_DNA"/>
</dbReference>
<evidence type="ECO:0000313" key="2">
    <source>
        <dbReference type="EMBL" id="CAB4732094.1"/>
    </source>
</evidence>
<gene>
    <name evidence="2" type="ORF">UFOPK2656_02198</name>
    <name evidence="3" type="ORF">UFOPK3099_00870</name>
    <name evidence="4" type="ORF">UFOPK3267_00381</name>
    <name evidence="5" type="ORF">UFOPK3651_01255</name>
    <name evidence="6" type="ORF">UFOPK3931_02672</name>
    <name evidence="1" type="ORF">UFOPK4189_01044</name>
</gene>
<dbReference type="EMBL" id="CAFAAV010000051">
    <property type="protein sequence ID" value="CAB4812984.1"/>
    <property type="molecule type" value="Genomic_DNA"/>
</dbReference>
<organism evidence="3">
    <name type="scientific">freshwater metagenome</name>
    <dbReference type="NCBI Taxonomy" id="449393"/>
    <lineage>
        <taxon>unclassified sequences</taxon>
        <taxon>metagenomes</taxon>
        <taxon>ecological metagenomes</taxon>
    </lineage>
</organism>
<evidence type="ECO:0000313" key="3">
    <source>
        <dbReference type="EMBL" id="CAB4812984.1"/>
    </source>
</evidence>
<evidence type="ECO:0000313" key="6">
    <source>
        <dbReference type="EMBL" id="CAB5008500.1"/>
    </source>
</evidence>
<evidence type="ECO:0000313" key="5">
    <source>
        <dbReference type="EMBL" id="CAB4927338.1"/>
    </source>
</evidence>
<dbReference type="AlphaFoldDB" id="A0A6J6YXC4"/>
<accession>A0A6J6YXC4</accession>
<dbReference type="InterPro" id="IPR009467">
    <property type="entry name" value="Glycolipid-bd_prot_put"/>
</dbReference>
<dbReference type="EMBL" id="CAFBOL010000099">
    <property type="protein sequence ID" value="CAB5008500.1"/>
    <property type="molecule type" value="Genomic_DNA"/>
</dbReference>
<reference evidence="3" key="1">
    <citation type="submission" date="2020-05" db="EMBL/GenBank/DDBJ databases">
        <authorList>
            <person name="Chiriac C."/>
            <person name="Salcher M."/>
            <person name="Ghai R."/>
            <person name="Kavagutti S V."/>
        </authorList>
    </citation>
    <scope>NUCLEOTIDE SEQUENCE</scope>
</reference>
<evidence type="ECO:0000313" key="4">
    <source>
        <dbReference type="EMBL" id="CAB4847001.1"/>
    </source>
</evidence>
<dbReference type="SUPFAM" id="SSF159275">
    <property type="entry name" value="PA1994-like"/>
    <property type="match status" value="1"/>
</dbReference>
<sequence length="189" mass="21534">MTSYAPFQAAHESTGHIVRWATWDGDHEEITTVLWENEGFTVSGVVGREQVQYVLRLSASWQVRQFILFRDMEEPDLWLATDGGGRWGEMNGAHRTELDGCYDIDLACTPFTNTLPIRRLPLLEGHTAELPVVTVNVETLEVRSVVMRYTRIGSRTWRSENTDTGATAEFEVDEHGVVVDYPDEFRRVS</sequence>